<dbReference type="Gene3D" id="3.40.50.300">
    <property type="entry name" value="P-loop containing nucleotide triphosphate hydrolases"/>
    <property type="match status" value="1"/>
</dbReference>
<organism evidence="8 9">
    <name type="scientific">Legionella santicrucis</name>
    <dbReference type="NCBI Taxonomy" id="45074"/>
    <lineage>
        <taxon>Bacteria</taxon>
        <taxon>Pseudomonadati</taxon>
        <taxon>Pseudomonadota</taxon>
        <taxon>Gammaproteobacteria</taxon>
        <taxon>Legionellales</taxon>
        <taxon>Legionellaceae</taxon>
        <taxon>Legionella</taxon>
    </lineage>
</organism>
<feature type="binding site" evidence="7">
    <location>
        <begin position="12"/>
        <end position="17"/>
    </location>
    <ligand>
        <name>ATP</name>
        <dbReference type="ChEBI" id="CHEBI:30616"/>
    </ligand>
</feature>
<dbReference type="EC" id="2.7.1.71" evidence="7"/>
<keyword evidence="1 7" id="KW-0028">Amino-acid biosynthesis</keyword>
<dbReference type="InterPro" id="IPR027417">
    <property type="entry name" value="P-loop_NTPase"/>
</dbReference>
<evidence type="ECO:0000256" key="4">
    <source>
        <dbReference type="ARBA" id="ARBA00022777"/>
    </source>
</evidence>
<feature type="binding site" evidence="7">
    <location>
        <position position="115"/>
    </location>
    <ligand>
        <name>ATP</name>
        <dbReference type="ChEBI" id="CHEBI:30616"/>
    </ligand>
</feature>
<reference evidence="8 9" key="1">
    <citation type="submission" date="2015-11" db="EMBL/GenBank/DDBJ databases">
        <title>Genomic analysis of 38 Legionella species identifies large and diverse effector repertoires.</title>
        <authorList>
            <person name="Burstein D."/>
            <person name="Amaro F."/>
            <person name="Zusman T."/>
            <person name="Lifshitz Z."/>
            <person name="Cohen O."/>
            <person name="Gilbert J.A."/>
            <person name="Pupko T."/>
            <person name="Shuman H.A."/>
            <person name="Segal G."/>
        </authorList>
    </citation>
    <scope>NUCLEOTIDE SEQUENCE [LARGE SCALE GENOMIC DNA]</scope>
    <source>
        <strain evidence="8 9">SC-63-C7</strain>
    </source>
</reference>
<dbReference type="GO" id="GO:0008652">
    <property type="term" value="P:amino acid biosynthetic process"/>
    <property type="evidence" value="ECO:0007669"/>
    <property type="project" value="UniProtKB-KW"/>
</dbReference>
<keyword evidence="7" id="KW-0460">Magnesium</keyword>
<dbReference type="PANTHER" id="PTHR21087">
    <property type="entry name" value="SHIKIMATE KINASE"/>
    <property type="match status" value="1"/>
</dbReference>
<dbReference type="STRING" id="45074.Lsan_2795"/>
<comment type="caution">
    <text evidence="8">The sequence shown here is derived from an EMBL/GenBank/DDBJ whole genome shotgun (WGS) entry which is preliminary data.</text>
</comment>
<keyword evidence="3 7" id="KW-0547">Nucleotide-binding</keyword>
<evidence type="ECO:0000313" key="9">
    <source>
        <dbReference type="Proteomes" id="UP000054703"/>
    </source>
</evidence>
<evidence type="ECO:0000256" key="2">
    <source>
        <dbReference type="ARBA" id="ARBA00022679"/>
    </source>
</evidence>
<keyword evidence="5 7" id="KW-0067">ATP-binding</keyword>
<protein>
    <recommendedName>
        <fullName evidence="7">Shikimate kinase</fullName>
        <shortName evidence="7">SK</shortName>
        <ecNumber evidence="7">2.7.1.71</ecNumber>
    </recommendedName>
</protein>
<keyword evidence="2 7" id="KW-0808">Transferase</keyword>
<evidence type="ECO:0000256" key="7">
    <source>
        <dbReference type="HAMAP-Rule" id="MF_00109"/>
    </source>
</evidence>
<dbReference type="UniPathway" id="UPA00053">
    <property type="reaction ID" value="UER00088"/>
</dbReference>
<comment type="catalytic activity">
    <reaction evidence="7">
        <text>shikimate + ATP = 3-phosphoshikimate + ADP + H(+)</text>
        <dbReference type="Rhea" id="RHEA:13121"/>
        <dbReference type="ChEBI" id="CHEBI:15378"/>
        <dbReference type="ChEBI" id="CHEBI:30616"/>
        <dbReference type="ChEBI" id="CHEBI:36208"/>
        <dbReference type="ChEBI" id="CHEBI:145989"/>
        <dbReference type="ChEBI" id="CHEBI:456216"/>
        <dbReference type="EC" id="2.7.1.71"/>
    </reaction>
</comment>
<dbReference type="SUPFAM" id="SSF52540">
    <property type="entry name" value="P-loop containing nucleoside triphosphate hydrolases"/>
    <property type="match status" value="1"/>
</dbReference>
<evidence type="ECO:0000256" key="5">
    <source>
        <dbReference type="ARBA" id="ARBA00022840"/>
    </source>
</evidence>
<keyword evidence="6 7" id="KW-0057">Aromatic amino acid biosynthesis</keyword>
<keyword evidence="4 7" id="KW-0418">Kinase</keyword>
<dbReference type="Pfam" id="PF01202">
    <property type="entry name" value="SKI"/>
    <property type="match status" value="1"/>
</dbReference>
<comment type="subcellular location">
    <subcellularLocation>
        <location evidence="7">Cytoplasm</location>
    </subcellularLocation>
</comment>
<comment type="pathway">
    <text evidence="7">Metabolic intermediate biosynthesis; chorismate biosynthesis; chorismate from D-erythrose 4-phosphate and phosphoenolpyruvate: step 5/7.</text>
</comment>
<dbReference type="GO" id="GO:0005829">
    <property type="term" value="C:cytosol"/>
    <property type="evidence" value="ECO:0007669"/>
    <property type="project" value="TreeGrafter"/>
</dbReference>
<evidence type="ECO:0000256" key="6">
    <source>
        <dbReference type="ARBA" id="ARBA00023141"/>
    </source>
</evidence>
<evidence type="ECO:0000313" key="8">
    <source>
        <dbReference type="EMBL" id="KTD56635.1"/>
    </source>
</evidence>
<dbReference type="RefSeq" id="WP_006871063.1">
    <property type="nucleotide sequence ID" value="NZ_CAAAIH010000009.1"/>
</dbReference>
<accession>A0A0W0YII2</accession>
<dbReference type="GO" id="GO:0009423">
    <property type="term" value="P:chorismate biosynthetic process"/>
    <property type="evidence" value="ECO:0007669"/>
    <property type="project" value="UniProtKB-UniRule"/>
</dbReference>
<evidence type="ECO:0000256" key="1">
    <source>
        <dbReference type="ARBA" id="ARBA00022605"/>
    </source>
</evidence>
<feature type="binding site" evidence="7">
    <location>
        <position position="135"/>
    </location>
    <ligand>
        <name>substrate</name>
    </ligand>
</feature>
<dbReference type="InterPro" id="IPR000623">
    <property type="entry name" value="Shikimate_kinase/TSH1"/>
</dbReference>
<dbReference type="GO" id="GO:0009073">
    <property type="term" value="P:aromatic amino acid family biosynthetic process"/>
    <property type="evidence" value="ECO:0007669"/>
    <property type="project" value="UniProtKB-KW"/>
</dbReference>
<comment type="similarity">
    <text evidence="7">Belongs to the shikimate kinase family.</text>
</comment>
<keyword evidence="9" id="KW-1185">Reference proteome</keyword>
<dbReference type="Proteomes" id="UP000054703">
    <property type="component" value="Unassembled WGS sequence"/>
</dbReference>
<dbReference type="HAMAP" id="MF_00109">
    <property type="entry name" value="Shikimate_kinase"/>
    <property type="match status" value="1"/>
</dbReference>
<dbReference type="PRINTS" id="PR01100">
    <property type="entry name" value="SHIKIMTKNASE"/>
</dbReference>
<keyword evidence="7" id="KW-0963">Cytoplasm</keyword>
<comment type="cofactor">
    <cofactor evidence="7">
        <name>Mg(2+)</name>
        <dbReference type="ChEBI" id="CHEBI:18420"/>
    </cofactor>
    <text evidence="7">Binds 1 Mg(2+) ion per subunit.</text>
</comment>
<comment type="subunit">
    <text evidence="7">Monomer.</text>
</comment>
<dbReference type="InterPro" id="IPR031322">
    <property type="entry name" value="Shikimate/glucono_kinase"/>
</dbReference>
<dbReference type="AlphaFoldDB" id="A0A0W0YII2"/>
<dbReference type="OrthoDB" id="9800332at2"/>
<dbReference type="PATRIC" id="fig|45074.5.peg.3005"/>
<gene>
    <name evidence="7" type="primary">aroK</name>
    <name evidence="8" type="ORF">Lsan_2795</name>
</gene>
<evidence type="ECO:0000256" key="3">
    <source>
        <dbReference type="ARBA" id="ARBA00022741"/>
    </source>
</evidence>
<proteinExistence type="inferred from homology"/>
<dbReference type="PANTHER" id="PTHR21087:SF16">
    <property type="entry name" value="SHIKIMATE KINASE 1, CHLOROPLASTIC"/>
    <property type="match status" value="1"/>
</dbReference>
<dbReference type="EMBL" id="LNYU01000081">
    <property type="protein sequence ID" value="KTD56635.1"/>
    <property type="molecule type" value="Genomic_DNA"/>
</dbReference>
<dbReference type="GO" id="GO:0004765">
    <property type="term" value="F:shikimate kinase activity"/>
    <property type="evidence" value="ECO:0007669"/>
    <property type="project" value="UniProtKB-UniRule"/>
</dbReference>
<comment type="function">
    <text evidence="7">Catalyzes the specific phosphorylation of the 3-hydroxyl group of shikimic acid using ATP as a cosubstrate.</text>
</comment>
<dbReference type="GO" id="GO:0000287">
    <property type="term" value="F:magnesium ion binding"/>
    <property type="evidence" value="ECO:0007669"/>
    <property type="project" value="UniProtKB-UniRule"/>
</dbReference>
<name>A0A0W0YII2_9GAMM</name>
<keyword evidence="7" id="KW-0479">Metal-binding</keyword>
<dbReference type="GO" id="GO:0005524">
    <property type="term" value="F:ATP binding"/>
    <property type="evidence" value="ECO:0007669"/>
    <property type="project" value="UniProtKB-UniRule"/>
</dbReference>
<comment type="caution">
    <text evidence="7">Lacks conserved residue(s) required for the propagation of feature annotation.</text>
</comment>
<sequence length="176" mass="19769">MTKRIFIVGHMGAGKFIFTEALAKKLGWQIVDANPSIERYIGRQTRDILGEQGEAAFNRCQADIIAHCTGKENVVVLLEECVVSSEQCRELLSSEFVVYLKVSIPTQLGRMQNGRVPSLPVDDMKSFLEKQHRERDAFYEEVATTVVESVGYSDDALEINKIIEEDVNKVMEALGK</sequence>